<evidence type="ECO:0000313" key="1">
    <source>
        <dbReference type="EMBL" id="AXX94872.1"/>
    </source>
</evidence>
<keyword evidence="3" id="KW-1185">Reference proteome</keyword>
<dbReference type="EMBL" id="CP032097">
    <property type="protein sequence ID" value="AXX94872.1"/>
    <property type="molecule type" value="Genomic_DNA"/>
</dbReference>
<dbReference type="RefSeq" id="WP_118917080.1">
    <property type="nucleotide sequence ID" value="NZ_CP032097.1"/>
</dbReference>
<proteinExistence type="predicted"/>
<dbReference type="OrthoDB" id="10012165at2"/>
<sequence length="121" mass="14455">MENLQNRKKEIIQQIGEDRLKKLKFSKLLKLIIFEIEELMVYWTVRQVNKMVCEVFDINISEPLFYRFCLKNLKKDEISKPIKRDKIEEGVSQNRDTKKEEIATLNEEELSAIAMFNSKID</sequence>
<dbReference type="EMBL" id="NXIG01000006">
    <property type="protein sequence ID" value="RXI30529.1"/>
    <property type="molecule type" value="Genomic_DNA"/>
</dbReference>
<reference evidence="1 3" key="2">
    <citation type="submission" date="2018-08" db="EMBL/GenBank/DDBJ databases">
        <title>Complete genome of the Arcobacter ellisii type strain LMG 26155.</title>
        <authorList>
            <person name="Miller W.G."/>
            <person name="Yee E."/>
            <person name="Bono J.L."/>
        </authorList>
    </citation>
    <scope>NUCLEOTIDE SEQUENCE [LARGE SCALE GENOMIC DNA]</scope>
    <source>
        <strain evidence="1 3">LMG 26155</strain>
    </source>
</reference>
<evidence type="ECO:0000313" key="4">
    <source>
        <dbReference type="Proteomes" id="UP000290588"/>
    </source>
</evidence>
<dbReference type="Proteomes" id="UP000290588">
    <property type="component" value="Unassembled WGS sequence"/>
</dbReference>
<accession>A0A347U7P4</accession>
<dbReference type="KEGG" id="aell:AELL_1204"/>
<protein>
    <submittedName>
        <fullName evidence="2">Uncharacterized protein</fullName>
    </submittedName>
</protein>
<dbReference type="AlphaFoldDB" id="A0A347U7P4"/>
<evidence type="ECO:0000313" key="3">
    <source>
        <dbReference type="Proteomes" id="UP000262582"/>
    </source>
</evidence>
<reference evidence="2 4" key="1">
    <citation type="submission" date="2017-09" db="EMBL/GenBank/DDBJ databases">
        <title>Genomics of the genus Arcobacter.</title>
        <authorList>
            <person name="Perez-Cataluna A."/>
            <person name="Figueras M.J."/>
            <person name="Salas-Masso N."/>
        </authorList>
    </citation>
    <scope>NUCLEOTIDE SEQUENCE [LARGE SCALE GENOMIC DNA]</scope>
    <source>
        <strain evidence="2 4">CECT 7837</strain>
    </source>
</reference>
<dbReference type="Proteomes" id="UP000262582">
    <property type="component" value="Chromosome"/>
</dbReference>
<gene>
    <name evidence="1" type="ORF">AELL_1204</name>
    <name evidence="2" type="ORF">CP962_07110</name>
</gene>
<organism evidence="2 4">
    <name type="scientific">Arcobacter ellisii</name>
    <dbReference type="NCBI Taxonomy" id="913109"/>
    <lineage>
        <taxon>Bacteria</taxon>
        <taxon>Pseudomonadati</taxon>
        <taxon>Campylobacterota</taxon>
        <taxon>Epsilonproteobacteria</taxon>
        <taxon>Campylobacterales</taxon>
        <taxon>Arcobacteraceae</taxon>
        <taxon>Arcobacter</taxon>
    </lineage>
</organism>
<evidence type="ECO:0000313" key="2">
    <source>
        <dbReference type="EMBL" id="RXI30529.1"/>
    </source>
</evidence>
<name>A0A347U7P4_9BACT</name>